<evidence type="ECO:0000256" key="3">
    <source>
        <dbReference type="ARBA" id="ARBA00022723"/>
    </source>
</evidence>
<evidence type="ECO:0000313" key="7">
    <source>
        <dbReference type="EMBL" id="NYG53912.1"/>
    </source>
</evidence>
<dbReference type="GO" id="GO:0008270">
    <property type="term" value="F:zinc ion binding"/>
    <property type="evidence" value="ECO:0007669"/>
    <property type="project" value="InterPro"/>
</dbReference>
<sequence length="302" mass="33057">MLSHPLPGTTTAAADATLPAGHPFAAHLRHAAARAAAEEHRTWTPDDGAMPALFVSHGAPPTFEDAAWMRRLHDWAHDLPRPRAVLIVSAHWESDELGLTSTAPTELVYDFGGFADHYYRMRYDTPDNRALAQQVVSVLPDTQRVFEHRGRGLDHGAWVPLKIMYPEADVPVLQLSMPTHDPAALFALGRRLRRLKEEGVLVVGSGFMTHGLPYVDWRRPDVVPGWSADFDAWAADALARGDVEELQDFAHRAPGLPYAHPTVEHFAPLFVTLGAAADPTAGVSTPVSDWMVGLSTRSVQVA</sequence>
<evidence type="ECO:0000256" key="2">
    <source>
        <dbReference type="ARBA" id="ARBA00007581"/>
    </source>
</evidence>
<dbReference type="RefSeq" id="WP_343048977.1">
    <property type="nucleotide sequence ID" value="NZ_JACCAC010000001.1"/>
</dbReference>
<dbReference type="InterPro" id="IPR004183">
    <property type="entry name" value="Xdiol_dOase_suB"/>
</dbReference>
<dbReference type="CDD" id="cd07363">
    <property type="entry name" value="45_DOPA_Dioxygenase"/>
    <property type="match status" value="1"/>
</dbReference>
<proteinExistence type="inferred from homology"/>
<dbReference type="InterPro" id="IPR014436">
    <property type="entry name" value="Extradiol_dOase_DODA"/>
</dbReference>
<comment type="cofactor">
    <cofactor evidence="1">
        <name>Zn(2+)</name>
        <dbReference type="ChEBI" id="CHEBI:29105"/>
    </cofactor>
</comment>
<dbReference type="PIRSF" id="PIRSF006157">
    <property type="entry name" value="Doxgns_DODA"/>
    <property type="match status" value="1"/>
</dbReference>
<evidence type="ECO:0000313" key="8">
    <source>
        <dbReference type="Proteomes" id="UP000544110"/>
    </source>
</evidence>
<accession>A0A7Y9RSU2</accession>
<reference evidence="7 8" key="1">
    <citation type="submission" date="2020-07" db="EMBL/GenBank/DDBJ databases">
        <title>Sequencing the genomes of 1000 actinobacteria strains.</title>
        <authorList>
            <person name="Klenk H.-P."/>
        </authorList>
    </citation>
    <scope>NUCLEOTIDE SEQUENCE [LARGE SCALE GENOMIC DNA]</scope>
    <source>
        <strain evidence="7 8">DSM 24552</strain>
    </source>
</reference>
<dbReference type="Pfam" id="PF02900">
    <property type="entry name" value="LigB"/>
    <property type="match status" value="1"/>
</dbReference>
<evidence type="ECO:0000256" key="1">
    <source>
        <dbReference type="ARBA" id="ARBA00001947"/>
    </source>
</evidence>
<keyword evidence="8" id="KW-1185">Reference proteome</keyword>
<comment type="caution">
    <text evidence="7">The sequence shown here is derived from an EMBL/GenBank/DDBJ whole genome shotgun (WGS) entry which is preliminary data.</text>
</comment>
<dbReference type="Gene3D" id="3.40.830.10">
    <property type="entry name" value="LigB-like"/>
    <property type="match status" value="1"/>
</dbReference>
<evidence type="ECO:0000256" key="5">
    <source>
        <dbReference type="ARBA" id="ARBA00023002"/>
    </source>
</evidence>
<dbReference type="PANTHER" id="PTHR30096">
    <property type="entry name" value="4,5-DOPA DIOXYGENASE EXTRADIOL-LIKE PROTEIN"/>
    <property type="match status" value="1"/>
</dbReference>
<name>A0A7Y9RSU2_9ACTN</name>
<dbReference type="EMBL" id="JACCAC010000001">
    <property type="protein sequence ID" value="NYG53912.1"/>
    <property type="molecule type" value="Genomic_DNA"/>
</dbReference>
<dbReference type="AlphaFoldDB" id="A0A7Y9RSU2"/>
<comment type="similarity">
    <text evidence="2">Belongs to the DODA-type extradiol aromatic ring-opening dioxygenase family.</text>
</comment>
<dbReference type="Proteomes" id="UP000544110">
    <property type="component" value="Unassembled WGS sequence"/>
</dbReference>
<keyword evidence="5 7" id="KW-0560">Oxidoreductase</keyword>
<evidence type="ECO:0000256" key="4">
    <source>
        <dbReference type="ARBA" id="ARBA00022833"/>
    </source>
</evidence>
<organism evidence="7 8">
    <name type="scientific">Nocardioides perillae</name>
    <dbReference type="NCBI Taxonomy" id="1119534"/>
    <lineage>
        <taxon>Bacteria</taxon>
        <taxon>Bacillati</taxon>
        <taxon>Actinomycetota</taxon>
        <taxon>Actinomycetes</taxon>
        <taxon>Propionibacteriales</taxon>
        <taxon>Nocardioidaceae</taxon>
        <taxon>Nocardioides</taxon>
    </lineage>
</organism>
<keyword evidence="3" id="KW-0479">Metal-binding</keyword>
<dbReference type="PANTHER" id="PTHR30096:SF0">
    <property type="entry name" value="4,5-DOPA DIOXYGENASE EXTRADIOL-LIKE PROTEIN"/>
    <property type="match status" value="1"/>
</dbReference>
<keyword evidence="4" id="KW-0862">Zinc</keyword>
<feature type="domain" description="Extradiol ring-cleavage dioxygenase class III enzyme subunit B" evidence="6">
    <location>
        <begin position="69"/>
        <end position="278"/>
    </location>
</feature>
<keyword evidence="7" id="KW-0223">Dioxygenase</keyword>
<dbReference type="GO" id="GO:0008198">
    <property type="term" value="F:ferrous iron binding"/>
    <property type="evidence" value="ECO:0007669"/>
    <property type="project" value="InterPro"/>
</dbReference>
<dbReference type="GO" id="GO:0016702">
    <property type="term" value="F:oxidoreductase activity, acting on single donors with incorporation of molecular oxygen, incorporation of two atoms of oxygen"/>
    <property type="evidence" value="ECO:0007669"/>
    <property type="project" value="UniProtKB-ARBA"/>
</dbReference>
<protein>
    <submittedName>
        <fullName evidence="7">4,5-DOPA dioxygenase extradiol</fullName>
        <ecNumber evidence="7">1.13.11.-</ecNumber>
    </submittedName>
</protein>
<evidence type="ECO:0000259" key="6">
    <source>
        <dbReference type="Pfam" id="PF02900"/>
    </source>
</evidence>
<gene>
    <name evidence="7" type="ORF">BJ989_000216</name>
</gene>
<dbReference type="SUPFAM" id="SSF53213">
    <property type="entry name" value="LigB-like"/>
    <property type="match status" value="1"/>
</dbReference>
<dbReference type="EC" id="1.13.11.-" evidence="7"/>